<dbReference type="AlphaFoldDB" id="A0A2A9MCU1"/>
<dbReference type="OrthoDB" id="10651327at2759"/>
<dbReference type="RefSeq" id="XP_029219043.1">
    <property type="nucleotide sequence ID" value="XM_029364335.1"/>
</dbReference>
<dbReference type="InterPro" id="IPR008118">
    <property type="entry name" value="Gra2_protein"/>
</dbReference>
<sequence>MFKIKRLVLLAITAAALSVSARADELVGTVNDSPSPDFTDADLAAVAKELAGPADEPLPLPDERQAKTQYSEEARKTMKKALEAFVQFAEIVGRASERGFNQARESVSKGLASAREHTHKGYITARKATAKGLQSLGKRLEVRSDTSTTTPYPEATEHFASPSGEAFLERTPSDREGKDTEESVTGSTDPSFTSSVPEEGFARVDLRRGDRSRHADRERQ</sequence>
<keyword evidence="4" id="KW-1185">Reference proteome</keyword>
<name>A0A2A9MCU1_BESBE</name>
<dbReference type="PRINTS" id="PR01745">
    <property type="entry name" value="DENSEGRNULE2"/>
</dbReference>
<dbReference type="KEGG" id="bbes:BESB_059210"/>
<feature type="compositionally biased region" description="Polar residues" evidence="1">
    <location>
        <begin position="183"/>
        <end position="196"/>
    </location>
</feature>
<feature type="compositionally biased region" description="Basic and acidic residues" evidence="1">
    <location>
        <begin position="200"/>
        <end position="220"/>
    </location>
</feature>
<evidence type="ECO:0000256" key="2">
    <source>
        <dbReference type="SAM" id="SignalP"/>
    </source>
</evidence>
<feature type="region of interest" description="Disordered" evidence="1">
    <location>
        <begin position="135"/>
        <end position="220"/>
    </location>
</feature>
<accession>A0A2A9MCU1</accession>
<feature type="signal peptide" evidence="2">
    <location>
        <begin position="1"/>
        <end position="23"/>
    </location>
</feature>
<organism evidence="3 4">
    <name type="scientific">Besnoitia besnoiti</name>
    <name type="common">Apicomplexan protozoan</name>
    <dbReference type="NCBI Taxonomy" id="94643"/>
    <lineage>
        <taxon>Eukaryota</taxon>
        <taxon>Sar</taxon>
        <taxon>Alveolata</taxon>
        <taxon>Apicomplexa</taxon>
        <taxon>Conoidasida</taxon>
        <taxon>Coccidia</taxon>
        <taxon>Eucoccidiorida</taxon>
        <taxon>Eimeriorina</taxon>
        <taxon>Sarcocystidae</taxon>
        <taxon>Besnoitia</taxon>
    </lineage>
</organism>
<evidence type="ECO:0000313" key="3">
    <source>
        <dbReference type="EMBL" id="PFH35034.1"/>
    </source>
</evidence>
<keyword evidence="2" id="KW-0732">Signal</keyword>
<proteinExistence type="predicted"/>
<feature type="chain" id="PRO_5013174073" evidence="2">
    <location>
        <begin position="24"/>
        <end position="220"/>
    </location>
</feature>
<dbReference type="GeneID" id="40310849"/>
<comment type="caution">
    <text evidence="3">The sequence shown here is derived from an EMBL/GenBank/DDBJ whole genome shotgun (WGS) entry which is preliminary data.</text>
</comment>
<protein>
    <submittedName>
        <fullName evidence="3">Dense granule protein GRA2</fullName>
    </submittedName>
</protein>
<dbReference type="VEuPathDB" id="ToxoDB:BESB_059210"/>
<gene>
    <name evidence="3" type="ORF">BESB_059210</name>
</gene>
<evidence type="ECO:0000256" key="1">
    <source>
        <dbReference type="SAM" id="MobiDB-lite"/>
    </source>
</evidence>
<dbReference type="Proteomes" id="UP000224006">
    <property type="component" value="Chromosome V"/>
</dbReference>
<evidence type="ECO:0000313" key="4">
    <source>
        <dbReference type="Proteomes" id="UP000224006"/>
    </source>
</evidence>
<dbReference type="EMBL" id="NWUJ01000005">
    <property type="protein sequence ID" value="PFH35034.1"/>
    <property type="molecule type" value="Genomic_DNA"/>
</dbReference>
<feature type="compositionally biased region" description="Basic and acidic residues" evidence="1">
    <location>
        <begin position="167"/>
        <end position="181"/>
    </location>
</feature>
<reference evidence="3 4" key="1">
    <citation type="submission" date="2017-09" db="EMBL/GenBank/DDBJ databases">
        <title>Genome sequencing of Besnoitia besnoiti strain Bb-Ger1.</title>
        <authorList>
            <person name="Schares G."/>
            <person name="Venepally P."/>
            <person name="Lorenzi H.A."/>
        </authorList>
    </citation>
    <scope>NUCLEOTIDE SEQUENCE [LARGE SCALE GENOMIC DNA]</scope>
    <source>
        <strain evidence="3 4">Bb-Ger1</strain>
    </source>
</reference>